<dbReference type="Gene3D" id="1.10.3290.10">
    <property type="entry name" value="Fido-like domain"/>
    <property type="match status" value="1"/>
</dbReference>
<feature type="active site" evidence="1">
    <location>
        <position position="133"/>
    </location>
</feature>
<dbReference type="InterPro" id="IPR036597">
    <property type="entry name" value="Fido-like_dom_sf"/>
</dbReference>
<dbReference type="AlphaFoldDB" id="A0A386HSE9"/>
<dbReference type="PANTHER" id="PTHR13504:SF39">
    <property type="entry name" value="CELL FILAMENTATION PROTEIN"/>
    <property type="match status" value="1"/>
</dbReference>
<dbReference type="InterPro" id="IPR003812">
    <property type="entry name" value="Fido"/>
</dbReference>
<accession>A0A386HSE9</accession>
<dbReference type="PANTHER" id="PTHR13504">
    <property type="entry name" value="FIDO DOMAIN-CONTAINING PROTEIN DDB_G0283145"/>
    <property type="match status" value="1"/>
</dbReference>
<dbReference type="Proteomes" id="UP000266118">
    <property type="component" value="Chromosome"/>
</dbReference>
<keyword evidence="4" id="KW-1185">Reference proteome</keyword>
<dbReference type="InterPro" id="IPR013436">
    <property type="entry name" value="Mobile_mystery_prot_B"/>
</dbReference>
<organism evidence="3 4">
    <name type="scientific">Arachidicoccus soli</name>
    <dbReference type="NCBI Taxonomy" id="2341117"/>
    <lineage>
        <taxon>Bacteria</taxon>
        <taxon>Pseudomonadati</taxon>
        <taxon>Bacteroidota</taxon>
        <taxon>Chitinophagia</taxon>
        <taxon>Chitinophagales</taxon>
        <taxon>Chitinophagaceae</taxon>
        <taxon>Arachidicoccus</taxon>
    </lineage>
</organism>
<dbReference type="PROSITE" id="PS51459">
    <property type="entry name" value="FIDO"/>
    <property type="match status" value="1"/>
</dbReference>
<gene>
    <name evidence="3" type="ORF">D6B99_15545</name>
</gene>
<dbReference type="InterPro" id="IPR040198">
    <property type="entry name" value="Fido_containing"/>
</dbReference>
<reference evidence="3 4" key="1">
    <citation type="submission" date="2018-09" db="EMBL/GenBank/DDBJ databases">
        <title>Arachidicoccus sp. nov., a bacterium isolated from soil.</title>
        <authorList>
            <person name="Weon H.-Y."/>
            <person name="Kwon S.-W."/>
            <person name="Lee S.A."/>
        </authorList>
    </citation>
    <scope>NUCLEOTIDE SEQUENCE [LARGE SCALE GENOMIC DNA]</scope>
    <source>
        <strain evidence="3 4">KIS59-12</strain>
    </source>
</reference>
<sequence length="201" mass="23044">MGLDLTYIAGQTPLDDDEKEGLKILAIATKEELDEFEQQNIEQAIEWSLSRNFKPAQVLTEKFIKDVHRRMLGKVWKWAGSFRRTNKNIVVDKWQIPTSLKTLLDDTQFWIAHHTFPAAETAIRFKHRLVSIHCFANGNGRHSRLMADILIRALDKQTEFSWGTGDLTHKSPFRDTYLSAVKAADKGDIVPLINFANPAQR</sequence>
<evidence type="ECO:0000313" key="3">
    <source>
        <dbReference type="EMBL" id="AYD48898.1"/>
    </source>
</evidence>
<feature type="domain" description="Fido" evidence="2">
    <location>
        <begin position="59"/>
        <end position="198"/>
    </location>
</feature>
<name>A0A386HSE9_9BACT</name>
<evidence type="ECO:0000259" key="2">
    <source>
        <dbReference type="PROSITE" id="PS51459"/>
    </source>
</evidence>
<dbReference type="SUPFAM" id="SSF140931">
    <property type="entry name" value="Fic-like"/>
    <property type="match status" value="1"/>
</dbReference>
<dbReference type="RefSeq" id="WP_119990089.1">
    <property type="nucleotide sequence ID" value="NZ_CP032489.1"/>
</dbReference>
<protein>
    <submittedName>
        <fullName evidence="3">Mobile mystery protein B</fullName>
    </submittedName>
</protein>
<evidence type="ECO:0000313" key="4">
    <source>
        <dbReference type="Proteomes" id="UP000266118"/>
    </source>
</evidence>
<evidence type="ECO:0000256" key="1">
    <source>
        <dbReference type="PIRSR" id="PIRSR640198-1"/>
    </source>
</evidence>
<dbReference type="KEGG" id="ark:D6B99_15545"/>
<dbReference type="Pfam" id="PF02661">
    <property type="entry name" value="Fic"/>
    <property type="match status" value="1"/>
</dbReference>
<dbReference type="OrthoDB" id="9813719at2"/>
<dbReference type="EMBL" id="CP032489">
    <property type="protein sequence ID" value="AYD48898.1"/>
    <property type="molecule type" value="Genomic_DNA"/>
</dbReference>
<dbReference type="NCBIfam" id="TIGR02613">
    <property type="entry name" value="mob_myst_B"/>
    <property type="match status" value="1"/>
</dbReference>
<proteinExistence type="predicted"/>